<keyword evidence="2" id="KW-1133">Transmembrane helix</keyword>
<feature type="compositionally biased region" description="Low complexity" evidence="1">
    <location>
        <begin position="208"/>
        <end position="315"/>
    </location>
</feature>
<feature type="transmembrane region" description="Helical" evidence="2">
    <location>
        <begin position="93"/>
        <end position="123"/>
    </location>
</feature>
<keyword evidence="2" id="KW-0472">Membrane</keyword>
<name>A0A2T0SWZ9_9PSEU</name>
<keyword evidence="2" id="KW-0812">Transmembrane</keyword>
<protein>
    <submittedName>
        <fullName evidence="4">Dicarboxylate carrier protein MatC</fullName>
    </submittedName>
</protein>
<feature type="transmembrane region" description="Helical" evidence="2">
    <location>
        <begin position="135"/>
        <end position="154"/>
    </location>
</feature>
<feature type="transmembrane region" description="Helical" evidence="2">
    <location>
        <begin position="497"/>
        <end position="521"/>
    </location>
</feature>
<evidence type="ECO:0000256" key="2">
    <source>
        <dbReference type="SAM" id="Phobius"/>
    </source>
</evidence>
<dbReference type="EMBL" id="PVTF01000009">
    <property type="protein sequence ID" value="PRY37942.1"/>
    <property type="molecule type" value="Genomic_DNA"/>
</dbReference>
<feature type="transmembrane region" description="Helical" evidence="2">
    <location>
        <begin position="56"/>
        <end position="73"/>
    </location>
</feature>
<feature type="transmembrane region" description="Helical" evidence="2">
    <location>
        <begin position="338"/>
        <end position="369"/>
    </location>
</feature>
<feature type="transmembrane region" description="Helical" evidence="2">
    <location>
        <begin position="174"/>
        <end position="195"/>
    </location>
</feature>
<feature type="region of interest" description="Disordered" evidence="1">
    <location>
        <begin position="206"/>
        <end position="327"/>
    </location>
</feature>
<feature type="transmembrane region" description="Helical" evidence="2">
    <location>
        <begin position="381"/>
        <end position="399"/>
    </location>
</feature>
<evidence type="ECO:0000313" key="5">
    <source>
        <dbReference type="Proteomes" id="UP000239494"/>
    </source>
</evidence>
<dbReference type="OrthoDB" id="8738207at2"/>
<comment type="caution">
    <text evidence="4">The sequence shown here is derived from an EMBL/GenBank/DDBJ whole genome shotgun (WGS) entry which is preliminary data.</text>
</comment>
<evidence type="ECO:0000256" key="1">
    <source>
        <dbReference type="SAM" id="MobiDB-lite"/>
    </source>
</evidence>
<sequence>MTAQVISIVVLALIFVLATTRSTNMGALAFAAAFLVGTLAGGLDAKGIFAKFPGDIFVVLVGVTYLFALARANGTTDWLVSAAVRAVGGRIVLIPWVMFVITGVLTAIGAVSPAAVAIVAPIALGFAARYKINPLLMGAMVVHGAQAGGFSPISVYGSIVNGLVERNNIHGNPVALFLASLAVNTAIAVILFLVLGGRKLARQKAVPATRSRAAADTTTVDGTATDGQPTTTGAADSRAAADSTTGIATADATTSDATTSGTPSSAAATSGLVTAGAGTTSSRTSSTASTSAAGTSRAGSSAAAGTTTARDSSTAPDDLTVDEPEPAVTLTPARTATLIGLVALVVGTLVFDLDVGFTAVTLAAVLSLIWPADSRQAVAEITWPTVLLICGVLTYVAVLQAMGTIDFVGNAVTGVGIPILAALLLCYIGGIVSAFASSVGLMGALIPLAVPFLALGTVGPVGMIAAVAVSATVVDVSPFSTNGALVLANAKDVDRDAFFRTLLIYGGIIVAVAPLLIWLLFVVPNLG</sequence>
<reference evidence="4 5" key="1">
    <citation type="submission" date="2018-03" db="EMBL/GenBank/DDBJ databases">
        <title>Genomic Encyclopedia of Archaeal and Bacterial Type Strains, Phase II (KMG-II): from individual species to whole genera.</title>
        <authorList>
            <person name="Goeker M."/>
        </authorList>
    </citation>
    <scope>NUCLEOTIDE SEQUENCE [LARGE SCALE GENOMIC DNA]</scope>
    <source>
        <strain evidence="4 5">DSM 44720</strain>
    </source>
</reference>
<organism evidence="4 5">
    <name type="scientific">Umezawaea tangerina</name>
    <dbReference type="NCBI Taxonomy" id="84725"/>
    <lineage>
        <taxon>Bacteria</taxon>
        <taxon>Bacillati</taxon>
        <taxon>Actinomycetota</taxon>
        <taxon>Actinomycetes</taxon>
        <taxon>Pseudonocardiales</taxon>
        <taxon>Pseudonocardiaceae</taxon>
        <taxon>Umezawaea</taxon>
    </lineage>
</organism>
<proteinExistence type="predicted"/>
<dbReference type="Proteomes" id="UP000239494">
    <property type="component" value="Unassembled WGS sequence"/>
</dbReference>
<feature type="transmembrane region" description="Helical" evidence="2">
    <location>
        <begin position="448"/>
        <end position="476"/>
    </location>
</feature>
<dbReference type="Pfam" id="PF07158">
    <property type="entry name" value="MatC_N"/>
    <property type="match status" value="1"/>
</dbReference>
<dbReference type="AlphaFoldDB" id="A0A2T0SWZ9"/>
<gene>
    <name evidence="4" type="ORF">CLV43_109162</name>
</gene>
<feature type="transmembrane region" description="Helical" evidence="2">
    <location>
        <begin position="411"/>
        <end position="436"/>
    </location>
</feature>
<accession>A0A2T0SWZ9</accession>
<keyword evidence="5" id="KW-1185">Reference proteome</keyword>
<dbReference type="RefSeq" id="WP_106190902.1">
    <property type="nucleotide sequence ID" value="NZ_PVTF01000009.1"/>
</dbReference>
<feature type="domain" description="Dicarboxylate carrier MatC N-terminal" evidence="3">
    <location>
        <begin position="1"/>
        <end position="149"/>
    </location>
</feature>
<dbReference type="InterPro" id="IPR009827">
    <property type="entry name" value="MatC_N"/>
</dbReference>
<evidence type="ECO:0000259" key="3">
    <source>
        <dbReference type="Pfam" id="PF07158"/>
    </source>
</evidence>
<evidence type="ECO:0000313" key="4">
    <source>
        <dbReference type="EMBL" id="PRY37942.1"/>
    </source>
</evidence>